<keyword evidence="3" id="KW-0809">Transit peptide</keyword>
<dbReference type="InterPro" id="IPR038538">
    <property type="entry name" value="MTERF_sf"/>
</dbReference>
<comment type="similarity">
    <text evidence="1">Belongs to the mTERF family.</text>
</comment>
<sequence length="174" mass="20130">MLFSLFQEIGFNERVIEALLDTHAAPSASRKRKLHPRIDFLMQCGLNSQDICKFLTKAPLFSSLSFEENLACKLVFLVKYGYENRTRELAMAMGAVTRTSYILEMSKKHPQVLQYNHVSLEEKMDYLIEEMGREVRELLSFPAFLGYKLDARFSMKSKKQHAVNVIDSHSEEVE</sequence>
<evidence type="ECO:0000256" key="2">
    <source>
        <dbReference type="ARBA" id="ARBA00022472"/>
    </source>
</evidence>
<evidence type="ECO:0000313" key="4">
    <source>
        <dbReference type="EMBL" id="CAI9762521.1"/>
    </source>
</evidence>
<proteinExistence type="inferred from homology"/>
<dbReference type="GO" id="GO:0006353">
    <property type="term" value="P:DNA-templated transcription termination"/>
    <property type="evidence" value="ECO:0007669"/>
    <property type="project" value="UniProtKB-KW"/>
</dbReference>
<dbReference type="Gene3D" id="1.25.70.10">
    <property type="entry name" value="Transcription termination factor 3, mitochondrial"/>
    <property type="match status" value="1"/>
</dbReference>
<dbReference type="PANTHER" id="PTHR13068:SF135">
    <property type="entry name" value="TRANSCRIPTION TERMINATION FACTOR MTERF8, CHLOROPLASTIC"/>
    <property type="match status" value="1"/>
</dbReference>
<dbReference type="InterPro" id="IPR003690">
    <property type="entry name" value="MTERF"/>
</dbReference>
<evidence type="ECO:0000256" key="1">
    <source>
        <dbReference type="ARBA" id="ARBA00007692"/>
    </source>
</evidence>
<protein>
    <recommendedName>
        <fullName evidence="6">Mitochondrial transcription termination factor</fullName>
    </recommendedName>
</protein>
<keyword evidence="2" id="KW-0806">Transcription termination</keyword>
<evidence type="ECO:0000256" key="3">
    <source>
        <dbReference type="ARBA" id="ARBA00022946"/>
    </source>
</evidence>
<evidence type="ECO:0000313" key="5">
    <source>
        <dbReference type="Proteomes" id="UP000834106"/>
    </source>
</evidence>
<dbReference type="GO" id="GO:0003676">
    <property type="term" value="F:nucleic acid binding"/>
    <property type="evidence" value="ECO:0007669"/>
    <property type="project" value="InterPro"/>
</dbReference>
<reference evidence="4" key="1">
    <citation type="submission" date="2023-05" db="EMBL/GenBank/DDBJ databases">
        <authorList>
            <person name="Huff M."/>
        </authorList>
    </citation>
    <scope>NUCLEOTIDE SEQUENCE</scope>
</reference>
<organism evidence="4 5">
    <name type="scientific">Fraxinus pennsylvanica</name>
    <dbReference type="NCBI Taxonomy" id="56036"/>
    <lineage>
        <taxon>Eukaryota</taxon>
        <taxon>Viridiplantae</taxon>
        <taxon>Streptophyta</taxon>
        <taxon>Embryophyta</taxon>
        <taxon>Tracheophyta</taxon>
        <taxon>Spermatophyta</taxon>
        <taxon>Magnoliopsida</taxon>
        <taxon>eudicotyledons</taxon>
        <taxon>Gunneridae</taxon>
        <taxon>Pentapetalae</taxon>
        <taxon>asterids</taxon>
        <taxon>lamiids</taxon>
        <taxon>Lamiales</taxon>
        <taxon>Oleaceae</taxon>
        <taxon>Oleeae</taxon>
        <taxon>Fraxinus</taxon>
    </lineage>
</organism>
<name>A0AAD2DSV0_9LAMI</name>
<dbReference type="EMBL" id="OU503040">
    <property type="protein sequence ID" value="CAI9762521.1"/>
    <property type="molecule type" value="Genomic_DNA"/>
</dbReference>
<dbReference type="PANTHER" id="PTHR13068">
    <property type="entry name" value="CGI-12 PROTEIN-RELATED"/>
    <property type="match status" value="1"/>
</dbReference>
<keyword evidence="2" id="KW-0804">Transcription</keyword>
<dbReference type="AlphaFoldDB" id="A0AAD2DSV0"/>
<evidence type="ECO:0008006" key="6">
    <source>
        <dbReference type="Google" id="ProtNLM"/>
    </source>
</evidence>
<dbReference type="SMART" id="SM00733">
    <property type="entry name" value="Mterf"/>
    <property type="match status" value="3"/>
</dbReference>
<keyword evidence="2" id="KW-0805">Transcription regulation</keyword>
<keyword evidence="5" id="KW-1185">Reference proteome</keyword>
<gene>
    <name evidence="4" type="ORF">FPE_LOCUS9951</name>
</gene>
<dbReference type="Pfam" id="PF02536">
    <property type="entry name" value="mTERF"/>
    <property type="match status" value="1"/>
</dbReference>
<dbReference type="Proteomes" id="UP000834106">
    <property type="component" value="Chromosome 5"/>
</dbReference>
<accession>A0AAD2DSV0</accession>